<proteinExistence type="predicted"/>
<gene>
    <name evidence="3" type="ORF">ISP13_11430</name>
</gene>
<name>A0ABW8IVY8_9GAMM</name>
<evidence type="ECO:0000256" key="1">
    <source>
        <dbReference type="ARBA" id="ARBA00022603"/>
    </source>
</evidence>
<evidence type="ECO:0000313" key="3">
    <source>
        <dbReference type="EMBL" id="MFK2874146.1"/>
    </source>
</evidence>
<reference evidence="3 4" key="1">
    <citation type="submission" date="2020-10" db="EMBL/GenBank/DDBJ databases">
        <title>Phylogeny of dyella-like bacteria.</title>
        <authorList>
            <person name="Fu J."/>
        </authorList>
    </citation>
    <scope>NUCLEOTIDE SEQUENCE [LARGE SCALE GENOMIC DNA]</scope>
    <source>
        <strain evidence="3 4">DHOB07</strain>
    </source>
</reference>
<keyword evidence="4" id="KW-1185">Reference proteome</keyword>
<dbReference type="GO" id="GO:0008168">
    <property type="term" value="F:methyltransferase activity"/>
    <property type="evidence" value="ECO:0007669"/>
    <property type="project" value="UniProtKB-KW"/>
</dbReference>
<evidence type="ECO:0000256" key="2">
    <source>
        <dbReference type="ARBA" id="ARBA00022679"/>
    </source>
</evidence>
<evidence type="ECO:0000313" key="4">
    <source>
        <dbReference type="Proteomes" id="UP001620405"/>
    </source>
</evidence>
<dbReference type="Pfam" id="PF13578">
    <property type="entry name" value="Methyltransf_24"/>
    <property type="match status" value="1"/>
</dbReference>
<accession>A0ABW8IVY8</accession>
<dbReference type="Gene3D" id="3.40.50.150">
    <property type="entry name" value="Vaccinia Virus protein VP39"/>
    <property type="match status" value="1"/>
</dbReference>
<dbReference type="Proteomes" id="UP001620405">
    <property type="component" value="Unassembled WGS sequence"/>
</dbReference>
<dbReference type="PANTHER" id="PTHR40048">
    <property type="entry name" value="RHAMNOSYL O-METHYLTRANSFERASE"/>
    <property type="match status" value="1"/>
</dbReference>
<sequence>MRSRWSESTMSRDFRLEEHPVVLMTPSVVPPFGWVGHIPFAYLAVDLLRPACIVELGTHSGNSYLAMCQAVRMLALPSRCFAIDTWQGDSHASHYTDQVYQSLRARHDPRYGDFSQLLRSRFDDALEHFADHSVDLLHIDGLHTYEAVKHDFETWLPKLSDKAVVLLHDTAVVERGFGVRGFFEELSQRYPCFEFVHSNGLGVVAVGANVPEPFMAFLQQGQTNPAALRAFFEALASNLVDANGHARGGIHEPQPVVCHLYYRGSDESYDDARRVSAEVDASEGLLDVQFQLPPGISPAYLRIDPADFPGVYGLQQVRLQVGDAGPSKRLERLEERLGHVEGELLPRIGSQCVRFASFGNDPYIEFEVGSALDDTVGGAAVDVTARVEYEIVITEPSMHRLMERQALVDMRALSQTRVEIQNMARELTTRLAGIDKSIEGLAKRSLWYWLRRWGR</sequence>
<protein>
    <submittedName>
        <fullName evidence="3">Class I SAM-dependent methyltransferase</fullName>
    </submittedName>
</protein>
<keyword evidence="2" id="KW-0808">Transferase</keyword>
<dbReference type="InterPro" id="IPR029063">
    <property type="entry name" value="SAM-dependent_MTases_sf"/>
</dbReference>
<dbReference type="EMBL" id="JADIKG010000012">
    <property type="protein sequence ID" value="MFK2874146.1"/>
    <property type="molecule type" value="Genomic_DNA"/>
</dbReference>
<organism evidence="3 4">
    <name type="scientific">Dyella lipolytica</name>
    <dbReference type="NCBI Taxonomy" id="1867835"/>
    <lineage>
        <taxon>Bacteria</taxon>
        <taxon>Pseudomonadati</taxon>
        <taxon>Pseudomonadota</taxon>
        <taxon>Gammaproteobacteria</taxon>
        <taxon>Lysobacterales</taxon>
        <taxon>Rhodanobacteraceae</taxon>
        <taxon>Dyella</taxon>
    </lineage>
</organism>
<dbReference type="PANTHER" id="PTHR40048:SF1">
    <property type="entry name" value="RHAMNOSYL O-METHYLTRANSFERASE"/>
    <property type="match status" value="1"/>
</dbReference>
<dbReference type="GO" id="GO:0032259">
    <property type="term" value="P:methylation"/>
    <property type="evidence" value="ECO:0007669"/>
    <property type="project" value="UniProtKB-KW"/>
</dbReference>
<keyword evidence="1 3" id="KW-0489">Methyltransferase</keyword>
<comment type="caution">
    <text evidence="3">The sequence shown here is derived from an EMBL/GenBank/DDBJ whole genome shotgun (WGS) entry which is preliminary data.</text>
</comment>
<dbReference type="SUPFAM" id="SSF53335">
    <property type="entry name" value="S-adenosyl-L-methionine-dependent methyltransferases"/>
    <property type="match status" value="1"/>
</dbReference>